<dbReference type="PANTHER" id="PTHR13031">
    <property type="entry name" value="RIBONUCLEASE P SUBUNIT P30"/>
    <property type="match status" value="1"/>
</dbReference>
<evidence type="ECO:0000256" key="5">
    <source>
        <dbReference type="ARBA" id="ARBA00023242"/>
    </source>
</evidence>
<dbReference type="PANTHER" id="PTHR13031:SF0">
    <property type="entry name" value="RIBONUCLEASE P PROTEIN SUBUNIT P30"/>
    <property type="match status" value="1"/>
</dbReference>
<organism evidence="7 8">
    <name type="scientific">Quillaja saponaria</name>
    <name type="common">Soap bark tree</name>
    <dbReference type="NCBI Taxonomy" id="32244"/>
    <lineage>
        <taxon>Eukaryota</taxon>
        <taxon>Viridiplantae</taxon>
        <taxon>Streptophyta</taxon>
        <taxon>Embryophyta</taxon>
        <taxon>Tracheophyta</taxon>
        <taxon>Spermatophyta</taxon>
        <taxon>Magnoliopsida</taxon>
        <taxon>eudicotyledons</taxon>
        <taxon>Gunneridae</taxon>
        <taxon>Pentapetalae</taxon>
        <taxon>rosids</taxon>
        <taxon>fabids</taxon>
        <taxon>Fabales</taxon>
        <taxon>Quillajaceae</taxon>
        <taxon>Quillaja</taxon>
    </lineage>
</organism>
<evidence type="ECO:0000313" key="7">
    <source>
        <dbReference type="EMBL" id="KAJ7980922.1"/>
    </source>
</evidence>
<feature type="region of interest" description="Disordered" evidence="6">
    <location>
        <begin position="550"/>
        <end position="589"/>
    </location>
</feature>
<dbReference type="AlphaFoldDB" id="A0AAD7QG66"/>
<dbReference type="EMBL" id="JARAOO010000001">
    <property type="protein sequence ID" value="KAJ7980922.1"/>
    <property type="molecule type" value="Genomic_DNA"/>
</dbReference>
<dbReference type="GO" id="GO:0003723">
    <property type="term" value="F:RNA binding"/>
    <property type="evidence" value="ECO:0007669"/>
    <property type="project" value="TreeGrafter"/>
</dbReference>
<comment type="similarity">
    <text evidence="2">Belongs to the eukaryotic/archaeal RNase P protein component 3 family.</text>
</comment>
<proteinExistence type="inferred from homology"/>
<dbReference type="InterPro" id="IPR002738">
    <property type="entry name" value="RNase_P_p30"/>
</dbReference>
<feature type="compositionally biased region" description="Polar residues" evidence="6">
    <location>
        <begin position="563"/>
        <end position="589"/>
    </location>
</feature>
<evidence type="ECO:0000256" key="4">
    <source>
        <dbReference type="ARBA" id="ARBA00022801"/>
    </source>
</evidence>
<dbReference type="SUPFAM" id="SSF89550">
    <property type="entry name" value="PHP domain-like"/>
    <property type="match status" value="1"/>
</dbReference>
<evidence type="ECO:0000313" key="8">
    <source>
        <dbReference type="Proteomes" id="UP001163823"/>
    </source>
</evidence>
<dbReference type="FunFam" id="3.20.20.140:FF:000044">
    <property type="entry name" value="Polymerase/histidinol phosphatase-like protein"/>
    <property type="match status" value="1"/>
</dbReference>
<dbReference type="Gene3D" id="3.20.20.140">
    <property type="entry name" value="Metal-dependent hydrolases"/>
    <property type="match status" value="1"/>
</dbReference>
<accession>A0AAD7QG66</accession>
<dbReference type="Proteomes" id="UP001163823">
    <property type="component" value="Chromosome 1"/>
</dbReference>
<evidence type="ECO:0000256" key="6">
    <source>
        <dbReference type="SAM" id="MobiDB-lite"/>
    </source>
</evidence>
<name>A0AAD7QG66_QUISA</name>
<dbReference type="InterPro" id="IPR016195">
    <property type="entry name" value="Pol/histidinol_Pase-like"/>
</dbReference>
<evidence type="ECO:0000256" key="1">
    <source>
        <dbReference type="ARBA" id="ARBA00004123"/>
    </source>
</evidence>
<keyword evidence="8" id="KW-1185">Reference proteome</keyword>
<dbReference type="Pfam" id="PF01876">
    <property type="entry name" value="RNase_P_p30"/>
    <property type="match status" value="1"/>
</dbReference>
<keyword evidence="4" id="KW-0378">Hydrolase</keyword>
<keyword evidence="5" id="KW-0539">Nucleus</keyword>
<dbReference type="GO" id="GO:0005655">
    <property type="term" value="C:nucleolar ribonuclease P complex"/>
    <property type="evidence" value="ECO:0007669"/>
    <property type="project" value="TreeGrafter"/>
</dbReference>
<evidence type="ECO:0000256" key="2">
    <source>
        <dbReference type="ARBA" id="ARBA00007331"/>
    </source>
</evidence>
<sequence>MGFFDLNIPFPESSPSGKATIESTRTKLVVKAMELGYTGIAYNRTIKGVMSDQHRCSISLPTLSSLLKLAPSISSSVKLHRDLLGIPVATPFRQYRRLTVCVDSPAQAQALNSGNPILKTYDLVAVKPLNQAAFDQACQRLEVDVIAIDFSVKLPFRLKQPMVKAAAERGVYFEITYSDLITNIQTRRQLIFNAKLLVDWTRGRNIILSSAAPSVNEVRGPYDVMNLSSLLGLSMERAKAAVSKNCRTLLTNALRKKQFYKGTIRVEEISSVCDSKEAWHELLKWDPLSNGEGDLLLDDMAKSFSASSKMSKTVKAIDFASVIDSMPSHGFQVKDLISVNKAGSLSPDVHKHSFSFPEVIEPTATCPESDERPKGLDDLPGLDKASLSDTPTIYQISNIGTFQETSTPSRTTKDVTVAEEIEMSANCNLTEVKTHDSHSDERISELNVVLPDQNKKLSVSLIDAELDDVRDMDGKVEIVSPSAEFCISTILDDQNTKSCDVNLSTQEATIFQEKKLLASNDVFMSEKLLDGENFDADGNDVVLVDQIPHHKPSDEMITEDDSSGANNKSSDVTSEELNNGEANTKTDQLTLVQSMAGKSRGKRRRHHLALLYPFKRMLSPTPSKRKARKTKKTMRI</sequence>
<dbReference type="KEGG" id="qsa:O6P43_000263"/>
<feature type="region of interest" description="Disordered" evidence="6">
    <location>
        <begin position="364"/>
        <end position="387"/>
    </location>
</feature>
<gene>
    <name evidence="7" type="ORF">O6P43_000263</name>
</gene>
<protein>
    <submittedName>
        <fullName evidence="7">Ribonuclease P subunit p30</fullName>
    </submittedName>
</protein>
<comment type="caution">
    <text evidence="7">The sequence shown here is derived from an EMBL/GenBank/DDBJ whole genome shotgun (WGS) entry which is preliminary data.</text>
</comment>
<evidence type="ECO:0000256" key="3">
    <source>
        <dbReference type="ARBA" id="ARBA00022694"/>
    </source>
</evidence>
<reference evidence="7 8" key="1">
    <citation type="journal article" date="2023" name="Science">
        <title>Elucidation of the pathway for biosynthesis of saponin adjuvants from the soapbark tree.</title>
        <authorList>
            <person name="Reed J."/>
            <person name="Orme A."/>
            <person name="El-Demerdash A."/>
            <person name="Owen C."/>
            <person name="Martin L.B.B."/>
            <person name="Misra R.C."/>
            <person name="Kikuchi S."/>
            <person name="Rejzek M."/>
            <person name="Martin A.C."/>
            <person name="Harkess A."/>
            <person name="Leebens-Mack J."/>
            <person name="Louveau T."/>
            <person name="Stephenson M.J."/>
            <person name="Osbourn A."/>
        </authorList>
    </citation>
    <scope>NUCLEOTIDE SEQUENCE [LARGE SCALE GENOMIC DNA]</scope>
    <source>
        <strain evidence="7">S10</strain>
    </source>
</reference>
<comment type="subcellular location">
    <subcellularLocation>
        <location evidence="1">Nucleus</location>
    </subcellularLocation>
</comment>
<keyword evidence="3" id="KW-0819">tRNA processing</keyword>
<dbReference type="GO" id="GO:0016787">
    <property type="term" value="F:hydrolase activity"/>
    <property type="evidence" value="ECO:0007669"/>
    <property type="project" value="UniProtKB-KW"/>
</dbReference>
<dbReference type="GO" id="GO:0008033">
    <property type="term" value="P:tRNA processing"/>
    <property type="evidence" value="ECO:0007669"/>
    <property type="project" value="UniProtKB-KW"/>
</dbReference>